<dbReference type="SUPFAM" id="SSF56300">
    <property type="entry name" value="Metallo-dependent phosphatases"/>
    <property type="match status" value="1"/>
</dbReference>
<evidence type="ECO:0000313" key="4">
    <source>
        <dbReference type="Proteomes" id="UP000614601"/>
    </source>
</evidence>
<name>A0A811L5M0_9BILA</name>
<dbReference type="GO" id="GO:0005634">
    <property type="term" value="C:nucleus"/>
    <property type="evidence" value="ECO:0007669"/>
    <property type="project" value="TreeGrafter"/>
</dbReference>
<comment type="caution">
    <text evidence="3">The sequence shown here is derived from an EMBL/GenBank/DDBJ whole genome shotgun (WGS) entry which is preliminary data.</text>
</comment>
<feature type="compositionally biased region" description="Basic and acidic residues" evidence="1">
    <location>
        <begin position="13"/>
        <end position="26"/>
    </location>
</feature>
<dbReference type="Proteomes" id="UP000783686">
    <property type="component" value="Unassembled WGS sequence"/>
</dbReference>
<dbReference type="PANTHER" id="PTHR11668">
    <property type="entry name" value="SERINE/THREONINE PROTEIN PHOSPHATASE"/>
    <property type="match status" value="1"/>
</dbReference>
<dbReference type="EMBL" id="CAJFCW020000005">
    <property type="protein sequence ID" value="CAG9119904.1"/>
    <property type="molecule type" value="Genomic_DNA"/>
</dbReference>
<evidence type="ECO:0000256" key="1">
    <source>
        <dbReference type="SAM" id="MobiDB-lite"/>
    </source>
</evidence>
<gene>
    <name evidence="3" type="ORF">BOKJ2_LOCUS11108</name>
</gene>
<feature type="domain" description="Serine/threonine specific protein phosphatases" evidence="2">
    <location>
        <begin position="57"/>
        <end position="334"/>
    </location>
</feature>
<reference evidence="3" key="1">
    <citation type="submission" date="2020-09" db="EMBL/GenBank/DDBJ databases">
        <authorList>
            <person name="Kikuchi T."/>
        </authorList>
    </citation>
    <scope>NUCLEOTIDE SEQUENCE</scope>
    <source>
        <strain evidence="3">SH1</strain>
    </source>
</reference>
<dbReference type="GO" id="GO:0005737">
    <property type="term" value="C:cytoplasm"/>
    <property type="evidence" value="ECO:0007669"/>
    <property type="project" value="TreeGrafter"/>
</dbReference>
<dbReference type="PRINTS" id="PR00114">
    <property type="entry name" value="STPHPHTASE"/>
</dbReference>
<dbReference type="OrthoDB" id="5779555at2759"/>
<dbReference type="InterPro" id="IPR050341">
    <property type="entry name" value="PP1_catalytic_subunit"/>
</dbReference>
<dbReference type="SMART" id="SM00156">
    <property type="entry name" value="PP2Ac"/>
    <property type="match status" value="1"/>
</dbReference>
<dbReference type="InterPro" id="IPR004843">
    <property type="entry name" value="Calcineurin-like_PHP"/>
</dbReference>
<dbReference type="InterPro" id="IPR006186">
    <property type="entry name" value="Ser/Thr-sp_prot-phosphatase"/>
</dbReference>
<organism evidence="3 4">
    <name type="scientific">Bursaphelenchus okinawaensis</name>
    <dbReference type="NCBI Taxonomy" id="465554"/>
    <lineage>
        <taxon>Eukaryota</taxon>
        <taxon>Metazoa</taxon>
        <taxon>Ecdysozoa</taxon>
        <taxon>Nematoda</taxon>
        <taxon>Chromadorea</taxon>
        <taxon>Rhabditida</taxon>
        <taxon>Tylenchina</taxon>
        <taxon>Tylenchomorpha</taxon>
        <taxon>Aphelenchoidea</taxon>
        <taxon>Aphelenchoididae</taxon>
        <taxon>Bursaphelenchus</taxon>
    </lineage>
</organism>
<dbReference type="AlphaFoldDB" id="A0A811L5M0"/>
<evidence type="ECO:0000259" key="2">
    <source>
        <dbReference type="SMART" id="SM00156"/>
    </source>
</evidence>
<sequence length="353" mass="39732">MAADASVAQSSGESKRKIPVFEHHGPVDEKKEDEVDQLIRSIWAFIYGYSESAPMAFPTSTVLKILIRAEEILMAENSVVDLDGTVIIFGDLQGQADSLLSLISLVEMPPQNVFLFLGNYIGQGFGPHECLFLLLALKIKYPNHIYILKGGLEDPFAMKAHEFIEGMYLRGLFKTSMVWQRIVNVVNQLPIAAVISNKYFCVHGGIGPQLLKRGIHGLRKHRKPARSSLDFAMEQECVWGAFRPNSDRFNRFKDGSPVFGEREIQKFLKANGFRMMIRSRQVVFDGILQYPAEMITVWSAAAFLDNFRNMGAILILDSVNHRAIISRIRVMEDEPKSLDDMKPQAGRNAIAIN</sequence>
<dbReference type="Pfam" id="PF00149">
    <property type="entry name" value="Metallophos"/>
    <property type="match status" value="1"/>
</dbReference>
<dbReference type="Proteomes" id="UP000614601">
    <property type="component" value="Unassembled WGS sequence"/>
</dbReference>
<keyword evidence="4" id="KW-1185">Reference proteome</keyword>
<dbReference type="CDD" id="cd00144">
    <property type="entry name" value="MPP_PPP_family"/>
    <property type="match status" value="1"/>
</dbReference>
<dbReference type="InterPro" id="IPR029052">
    <property type="entry name" value="Metallo-depent_PP-like"/>
</dbReference>
<dbReference type="PANTHER" id="PTHR11668:SF4">
    <property type="entry name" value="SERINE_THREONINE SPECIFIC PROTEIN PHOSPHATASES DOMAIN-CONTAINING PROTEIN"/>
    <property type="match status" value="1"/>
</dbReference>
<evidence type="ECO:0000313" key="3">
    <source>
        <dbReference type="EMBL" id="CAD5224496.1"/>
    </source>
</evidence>
<dbReference type="EMBL" id="CAJFDH010000005">
    <property type="protein sequence ID" value="CAD5224496.1"/>
    <property type="molecule type" value="Genomic_DNA"/>
</dbReference>
<accession>A0A811L5M0</accession>
<dbReference type="GO" id="GO:0004722">
    <property type="term" value="F:protein serine/threonine phosphatase activity"/>
    <property type="evidence" value="ECO:0007669"/>
    <property type="project" value="TreeGrafter"/>
</dbReference>
<protein>
    <recommendedName>
        <fullName evidence="2">Serine/threonine specific protein phosphatases domain-containing protein</fullName>
    </recommendedName>
</protein>
<dbReference type="Gene3D" id="3.60.21.10">
    <property type="match status" value="1"/>
</dbReference>
<feature type="region of interest" description="Disordered" evidence="1">
    <location>
        <begin position="1"/>
        <end position="26"/>
    </location>
</feature>
<proteinExistence type="predicted"/>